<evidence type="ECO:0000256" key="3">
    <source>
        <dbReference type="ARBA" id="ARBA00023295"/>
    </source>
</evidence>
<accession>A0A5C5VMI6</accession>
<dbReference type="GO" id="GO:0004650">
    <property type="term" value="F:polygalacturonase activity"/>
    <property type="evidence" value="ECO:0007669"/>
    <property type="project" value="InterPro"/>
</dbReference>
<keyword evidence="5" id="KW-0732">Signal</keyword>
<feature type="chain" id="PRO_5023126976" evidence="5">
    <location>
        <begin position="27"/>
        <end position="488"/>
    </location>
</feature>
<dbReference type="InterPro" id="IPR000743">
    <property type="entry name" value="Glyco_hydro_28"/>
</dbReference>
<dbReference type="InterPro" id="IPR011050">
    <property type="entry name" value="Pectin_lyase_fold/virulence"/>
</dbReference>
<dbReference type="AlphaFoldDB" id="A0A5C5VMI6"/>
<sequence precursor="true">MNQFVMIAVVGLAHAANSFWSCSAFADEPPALTTTAAPEIVINVKSFGAAGDGVTLDTEAVQAAIDSCHASGGGIVRVPAGEFPIGTIILKSNVNLSLDHGATLLGSINKEDYPTEGLDDPREGGPHCLIYAKDARNIEISGLGVIDGRGTPENFPRNRSGGRNRGMRPRLLRMVNCENVTFSGVTYKRPAFWGLHLIDCRNLKFSAVTIRFRNNNFNNDGLDIDGCEDVLIENCDIDSGDDAICLKSSKHPCRNIVVRDCRVSSNTAPLKFGTSSRGGFINVKVTNCYFYDSPMGAIKLQLVDGGQLENIDISRIVMEDAGCPIFIRLGNRGNTFGDRNAAGVGTLKNVRIRDVVAKVVIEDRDKKLRAAYKNLKPDDTPGITDAEKSKSGPIMITGIPGHYVENIVLENVRISFPGHGTQEDSTRSVPEDVDRYPEQYFFGVLPSWGAYIRHARNIVFENVELSVRNSDARERLHLDDVEGFVEVK</sequence>
<dbReference type="GO" id="GO:0005975">
    <property type="term" value="P:carbohydrate metabolic process"/>
    <property type="evidence" value="ECO:0007669"/>
    <property type="project" value="InterPro"/>
</dbReference>
<evidence type="ECO:0000256" key="1">
    <source>
        <dbReference type="ARBA" id="ARBA00008834"/>
    </source>
</evidence>
<dbReference type="InterPro" id="IPR006626">
    <property type="entry name" value="PbH1"/>
</dbReference>
<dbReference type="InterPro" id="IPR012334">
    <property type="entry name" value="Pectin_lyas_fold"/>
</dbReference>
<evidence type="ECO:0000256" key="2">
    <source>
        <dbReference type="ARBA" id="ARBA00022801"/>
    </source>
</evidence>
<name>A0A5C5VMI6_9PLAN</name>
<dbReference type="OrthoDB" id="9795222at2"/>
<dbReference type="Proteomes" id="UP000317243">
    <property type="component" value="Unassembled WGS sequence"/>
</dbReference>
<comment type="caution">
    <text evidence="6">The sequence shown here is derived from an EMBL/GenBank/DDBJ whole genome shotgun (WGS) entry which is preliminary data.</text>
</comment>
<gene>
    <name evidence="6" type="primary">pehX</name>
    <name evidence="6" type="ORF">KOR42_51120</name>
</gene>
<proteinExistence type="inferred from homology"/>
<evidence type="ECO:0000313" key="7">
    <source>
        <dbReference type="Proteomes" id="UP000317243"/>
    </source>
</evidence>
<evidence type="ECO:0000256" key="5">
    <source>
        <dbReference type="SAM" id="SignalP"/>
    </source>
</evidence>
<keyword evidence="2 4" id="KW-0378">Hydrolase</keyword>
<organism evidence="6 7">
    <name type="scientific">Thalassoglobus neptunius</name>
    <dbReference type="NCBI Taxonomy" id="1938619"/>
    <lineage>
        <taxon>Bacteria</taxon>
        <taxon>Pseudomonadati</taxon>
        <taxon>Planctomycetota</taxon>
        <taxon>Planctomycetia</taxon>
        <taxon>Planctomycetales</taxon>
        <taxon>Planctomycetaceae</taxon>
        <taxon>Thalassoglobus</taxon>
    </lineage>
</organism>
<dbReference type="InterPro" id="IPR051801">
    <property type="entry name" value="GH28_Enzymes"/>
</dbReference>
<evidence type="ECO:0000256" key="4">
    <source>
        <dbReference type="RuleBase" id="RU361169"/>
    </source>
</evidence>
<keyword evidence="7" id="KW-1185">Reference proteome</keyword>
<dbReference type="PANTHER" id="PTHR31339">
    <property type="entry name" value="PECTIN LYASE-RELATED"/>
    <property type="match status" value="1"/>
</dbReference>
<dbReference type="Pfam" id="PF00295">
    <property type="entry name" value="Glyco_hydro_28"/>
    <property type="match status" value="1"/>
</dbReference>
<protein>
    <submittedName>
        <fullName evidence="6">Exo-poly-alpha-D-galacturonosidase</fullName>
        <ecNumber evidence="6">3.2.1.82</ecNumber>
    </submittedName>
</protein>
<keyword evidence="3 4" id="KW-0326">Glycosidase</keyword>
<dbReference type="EC" id="3.2.1.82" evidence="6"/>
<comment type="similarity">
    <text evidence="1 4">Belongs to the glycosyl hydrolase 28 family.</text>
</comment>
<dbReference type="EMBL" id="SIHI01000064">
    <property type="protein sequence ID" value="TWT39854.1"/>
    <property type="molecule type" value="Genomic_DNA"/>
</dbReference>
<dbReference type="Gene3D" id="2.160.20.10">
    <property type="entry name" value="Single-stranded right-handed beta-helix, Pectin lyase-like"/>
    <property type="match status" value="1"/>
</dbReference>
<evidence type="ECO:0000313" key="6">
    <source>
        <dbReference type="EMBL" id="TWT39854.1"/>
    </source>
</evidence>
<dbReference type="GO" id="GO:0033917">
    <property type="term" value="F:exo-poly-alpha-galacturonosidase activity"/>
    <property type="evidence" value="ECO:0007669"/>
    <property type="project" value="UniProtKB-EC"/>
</dbReference>
<dbReference type="PANTHER" id="PTHR31339:SF9">
    <property type="entry name" value="PLASMIN AND FIBRONECTIN-BINDING PROTEIN A"/>
    <property type="match status" value="1"/>
</dbReference>
<reference evidence="6 7" key="1">
    <citation type="submission" date="2019-02" db="EMBL/GenBank/DDBJ databases">
        <title>Deep-cultivation of Planctomycetes and their phenomic and genomic characterization uncovers novel biology.</title>
        <authorList>
            <person name="Wiegand S."/>
            <person name="Jogler M."/>
            <person name="Boedeker C."/>
            <person name="Pinto D."/>
            <person name="Vollmers J."/>
            <person name="Rivas-Marin E."/>
            <person name="Kohn T."/>
            <person name="Peeters S.H."/>
            <person name="Heuer A."/>
            <person name="Rast P."/>
            <person name="Oberbeckmann S."/>
            <person name="Bunk B."/>
            <person name="Jeske O."/>
            <person name="Meyerdierks A."/>
            <person name="Storesund J.E."/>
            <person name="Kallscheuer N."/>
            <person name="Luecker S."/>
            <person name="Lage O.M."/>
            <person name="Pohl T."/>
            <person name="Merkel B.J."/>
            <person name="Hornburger P."/>
            <person name="Mueller R.-W."/>
            <person name="Bruemmer F."/>
            <person name="Labrenz M."/>
            <person name="Spormann A.M."/>
            <person name="Op Den Camp H."/>
            <person name="Overmann J."/>
            <person name="Amann R."/>
            <person name="Jetten M.S.M."/>
            <person name="Mascher T."/>
            <person name="Medema M.H."/>
            <person name="Devos D.P."/>
            <person name="Kaster A.-K."/>
            <person name="Ovreas L."/>
            <person name="Rohde M."/>
            <person name="Galperin M.Y."/>
            <person name="Jogler C."/>
        </authorList>
    </citation>
    <scope>NUCLEOTIDE SEQUENCE [LARGE SCALE GENOMIC DNA]</scope>
    <source>
        <strain evidence="6 7">KOR42</strain>
    </source>
</reference>
<dbReference type="SMART" id="SM00710">
    <property type="entry name" value="PbH1"/>
    <property type="match status" value="4"/>
</dbReference>
<dbReference type="SUPFAM" id="SSF51126">
    <property type="entry name" value="Pectin lyase-like"/>
    <property type="match status" value="1"/>
</dbReference>
<dbReference type="RefSeq" id="WP_146512397.1">
    <property type="nucleotide sequence ID" value="NZ_SIHI01000064.1"/>
</dbReference>
<feature type="signal peptide" evidence="5">
    <location>
        <begin position="1"/>
        <end position="26"/>
    </location>
</feature>